<feature type="transmembrane region" description="Helical" evidence="1">
    <location>
        <begin position="29"/>
        <end position="50"/>
    </location>
</feature>
<gene>
    <name evidence="2" type="ORF">COU28_02390</name>
</gene>
<comment type="caution">
    <text evidence="2">The sequence shown here is derived from an EMBL/GenBank/DDBJ whole genome shotgun (WGS) entry which is preliminary data.</text>
</comment>
<dbReference type="EMBL" id="PFBU01000049">
    <property type="protein sequence ID" value="PIR78289.1"/>
    <property type="molecule type" value="Genomic_DNA"/>
</dbReference>
<dbReference type="AlphaFoldDB" id="A0A2H0TYI0"/>
<proteinExistence type="predicted"/>
<protein>
    <submittedName>
        <fullName evidence="2">Uncharacterized protein</fullName>
    </submittedName>
</protein>
<evidence type="ECO:0000313" key="3">
    <source>
        <dbReference type="Proteomes" id="UP000230852"/>
    </source>
</evidence>
<organism evidence="2 3">
    <name type="scientific">Candidatus Magasanikbacteria bacterium CG10_big_fil_rev_8_21_14_0_10_36_16</name>
    <dbReference type="NCBI Taxonomy" id="1974645"/>
    <lineage>
        <taxon>Bacteria</taxon>
        <taxon>Candidatus Magasanikiibacteriota</taxon>
    </lineage>
</organism>
<name>A0A2H0TYI0_9BACT</name>
<evidence type="ECO:0000256" key="1">
    <source>
        <dbReference type="SAM" id="Phobius"/>
    </source>
</evidence>
<keyword evidence="1" id="KW-0472">Membrane</keyword>
<evidence type="ECO:0000313" key="2">
    <source>
        <dbReference type="EMBL" id="PIR78289.1"/>
    </source>
</evidence>
<keyword evidence="1" id="KW-0812">Transmembrane</keyword>
<sequence length="131" mass="15520">MQLFPKKTNKKMETIRQSRDYTRLKKIKIFNIFLLIVVLTTLSTTFWFIYNYVYKTLNQIQDVALIKNIEKIETINFKIYEETITTWQNKNVALDILTPKRDLFNKTLFIPTSTPEITENTTTTTKTSTPN</sequence>
<dbReference type="Proteomes" id="UP000230852">
    <property type="component" value="Unassembled WGS sequence"/>
</dbReference>
<reference evidence="3" key="1">
    <citation type="submission" date="2017-09" db="EMBL/GenBank/DDBJ databases">
        <title>Depth-based differentiation of microbial function through sediment-hosted aquifers and enrichment of novel symbionts in the deep terrestrial subsurface.</title>
        <authorList>
            <person name="Probst A.J."/>
            <person name="Ladd B."/>
            <person name="Jarett J.K."/>
            <person name="Geller-Mcgrath D.E."/>
            <person name="Sieber C.M.K."/>
            <person name="Emerson J.B."/>
            <person name="Anantharaman K."/>
            <person name="Thomas B.C."/>
            <person name="Malmstrom R."/>
            <person name="Stieglmeier M."/>
            <person name="Klingl A."/>
            <person name="Woyke T."/>
            <person name="Ryan C.M."/>
            <person name="Banfield J.F."/>
        </authorList>
    </citation>
    <scope>NUCLEOTIDE SEQUENCE [LARGE SCALE GENOMIC DNA]</scope>
</reference>
<keyword evidence="1" id="KW-1133">Transmembrane helix</keyword>
<accession>A0A2H0TYI0</accession>